<evidence type="ECO:0000313" key="1">
    <source>
        <dbReference type="EMBL" id="PPQ96499.1"/>
    </source>
</evidence>
<protein>
    <submittedName>
        <fullName evidence="1">Uncharacterized protein</fullName>
    </submittedName>
</protein>
<dbReference type="AlphaFoldDB" id="A0A409Y0G7"/>
<dbReference type="InParanoid" id="A0A409Y0G7"/>
<sequence>MFSAIVEVQRQSQDLVVYSRLAGSIVRVAWPEKKGIPIVPKGLKRFLDGKGVFWECFCGILSPEARSCRIVASKDRGDVFAFCHGIDGDPKCGFFMNLTARVKTTQLYSDYGHLPSARTGRRANMTPYIFSHKHTTSLQETAPFFQGYLGEFSYEHAGATQLNSGIRFNPEDIRPRVKNATRYVITIEDAADIEFNTAPSNRRGSLKEQRKNLGTALQQFDKTDIDLWAYGGTEGPSVSEGVPVGEELLQDVFPRRTGLDQEPSVEVLHNDSEEGLSKSEFESLMEPWSKNILDGLVIGILSSIYDSCSVGLRWYVIAHRTYGRQAMP</sequence>
<gene>
    <name evidence="1" type="ORF">CVT26_010481</name>
</gene>
<dbReference type="OrthoDB" id="3070804at2759"/>
<evidence type="ECO:0000313" key="2">
    <source>
        <dbReference type="Proteomes" id="UP000284706"/>
    </source>
</evidence>
<dbReference type="Proteomes" id="UP000284706">
    <property type="component" value="Unassembled WGS sequence"/>
</dbReference>
<accession>A0A409Y0G7</accession>
<keyword evidence="2" id="KW-1185">Reference proteome</keyword>
<organism evidence="1 2">
    <name type="scientific">Gymnopilus dilepis</name>
    <dbReference type="NCBI Taxonomy" id="231916"/>
    <lineage>
        <taxon>Eukaryota</taxon>
        <taxon>Fungi</taxon>
        <taxon>Dikarya</taxon>
        <taxon>Basidiomycota</taxon>
        <taxon>Agaricomycotina</taxon>
        <taxon>Agaricomycetes</taxon>
        <taxon>Agaricomycetidae</taxon>
        <taxon>Agaricales</taxon>
        <taxon>Agaricineae</taxon>
        <taxon>Hymenogastraceae</taxon>
        <taxon>Gymnopilus</taxon>
    </lineage>
</organism>
<name>A0A409Y0G7_9AGAR</name>
<reference evidence="1 2" key="1">
    <citation type="journal article" date="2018" name="Evol. Lett.">
        <title>Horizontal gene cluster transfer increased hallucinogenic mushroom diversity.</title>
        <authorList>
            <person name="Reynolds H.T."/>
            <person name="Vijayakumar V."/>
            <person name="Gluck-Thaler E."/>
            <person name="Korotkin H.B."/>
            <person name="Matheny P.B."/>
            <person name="Slot J.C."/>
        </authorList>
    </citation>
    <scope>NUCLEOTIDE SEQUENCE [LARGE SCALE GENOMIC DNA]</scope>
    <source>
        <strain evidence="1 2">SRW20</strain>
    </source>
</reference>
<comment type="caution">
    <text evidence="1">The sequence shown here is derived from an EMBL/GenBank/DDBJ whole genome shotgun (WGS) entry which is preliminary data.</text>
</comment>
<dbReference type="EMBL" id="NHYE01001364">
    <property type="protein sequence ID" value="PPQ96499.1"/>
    <property type="molecule type" value="Genomic_DNA"/>
</dbReference>
<proteinExistence type="predicted"/>